<feature type="coiled-coil region" evidence="1">
    <location>
        <begin position="367"/>
        <end position="403"/>
    </location>
</feature>
<evidence type="ECO:0000313" key="4">
    <source>
        <dbReference type="EMBL" id="KAE9352922.1"/>
    </source>
</evidence>
<gene>
    <name evidence="3" type="ORF">PR001_g4216</name>
    <name evidence="2" type="ORF">PR002_g4030</name>
    <name evidence="4" type="ORF">PR003_g4136</name>
</gene>
<name>A0A6A4FZC0_9STRA</name>
<dbReference type="AlphaFoldDB" id="A0A6A4FZC0"/>
<accession>A0A6A4FZC0</accession>
<sequence>MGNTGSAIGQCVLSIALVGVGAAIAAASFGGASLLASTLISAGVGGAMTTITNSIQGKPTSWGEWGKNTGIGAATGLLGGALCAGAGGLAKGLTEGMSATWKMTALKMGTKGLFITAGSTASSVACNTFTNVCNGRKPFEGTGVALTVGAVGGLFACGGAACFDGLKHCKNSFFSHPVTRHSAGLLVDTASSVAGGVIGAGMTGQDMGHAAKMGLMTGAAVGTLTTAVRCSSKQFIRYRQRIERQRRPVVEGVRREGEVDFLLEQTTKRAEPRGHRDVDHVDRHHSNLKGRLDEKGHEDIPMSSRFRDLKTANKVRELALPEAAIQIENLMLEKSPHLDAPIQRDEVAAFQDNYINLKNANAPPHEIAAAKIDAQNAKRARAVVEQRANLVELNRRLTNLRTSRKATPAKIQAAELKIQKAHKAFDQVVGAYLQQVEVNVPMPGGCGYGYRRDGTRTREFKIRGATSYFRGAGMSDGSIAWREVTSFPTNVLPRTWADRVVEQRWRAGDRMNRPQVARNVLVQRHAAQHSNREEEEYLVGA</sequence>
<evidence type="ECO:0000313" key="7">
    <source>
        <dbReference type="Proteomes" id="UP000435112"/>
    </source>
</evidence>
<keyword evidence="1" id="KW-0175">Coiled coil</keyword>
<reference evidence="4 6" key="1">
    <citation type="submission" date="2018-08" db="EMBL/GenBank/DDBJ databases">
        <title>Genomic investigation of the strawberry pathogen Phytophthora fragariae indicates pathogenicity is determined by transcriptional variation in three key races.</title>
        <authorList>
            <person name="Adams T.M."/>
            <person name="Armitage A.D."/>
            <person name="Sobczyk M.K."/>
            <person name="Bates H.J."/>
            <person name="Dunwell J.M."/>
            <person name="Nellist C.F."/>
            <person name="Harrison R.J."/>
        </authorList>
    </citation>
    <scope>NUCLEOTIDE SEQUENCE [LARGE SCALE GENOMIC DNA]</scope>
    <source>
        <strain evidence="3 5">SCRP249</strain>
        <strain evidence="2 7">SCRP324</strain>
        <strain evidence="4 6">SCRP333</strain>
    </source>
</reference>
<dbReference type="EMBL" id="QXFV01000168">
    <property type="protein sequence ID" value="KAE9047415.1"/>
    <property type="molecule type" value="Genomic_DNA"/>
</dbReference>
<protein>
    <submittedName>
        <fullName evidence="4">Uncharacterized protein</fullName>
    </submittedName>
</protein>
<keyword evidence="6" id="KW-1185">Reference proteome</keyword>
<organism evidence="4 6">
    <name type="scientific">Phytophthora rubi</name>
    <dbReference type="NCBI Taxonomy" id="129364"/>
    <lineage>
        <taxon>Eukaryota</taxon>
        <taxon>Sar</taxon>
        <taxon>Stramenopiles</taxon>
        <taxon>Oomycota</taxon>
        <taxon>Peronosporomycetes</taxon>
        <taxon>Peronosporales</taxon>
        <taxon>Peronosporaceae</taxon>
        <taxon>Phytophthora</taxon>
    </lineage>
</organism>
<evidence type="ECO:0000313" key="2">
    <source>
        <dbReference type="EMBL" id="KAE9042228.1"/>
    </source>
</evidence>
<evidence type="ECO:0000313" key="6">
    <source>
        <dbReference type="Proteomes" id="UP000434957"/>
    </source>
</evidence>
<dbReference type="EMBL" id="QXFU01000152">
    <property type="protein sequence ID" value="KAE9042228.1"/>
    <property type="molecule type" value="Genomic_DNA"/>
</dbReference>
<comment type="caution">
    <text evidence="4">The sequence shown here is derived from an EMBL/GenBank/DDBJ whole genome shotgun (WGS) entry which is preliminary data.</text>
</comment>
<dbReference type="OrthoDB" id="123431at2759"/>
<dbReference type="Proteomes" id="UP000434957">
    <property type="component" value="Unassembled WGS sequence"/>
</dbReference>
<dbReference type="Proteomes" id="UP000435112">
    <property type="component" value="Unassembled WGS sequence"/>
</dbReference>
<dbReference type="Proteomes" id="UP000429607">
    <property type="component" value="Unassembled WGS sequence"/>
</dbReference>
<evidence type="ECO:0000256" key="1">
    <source>
        <dbReference type="SAM" id="Coils"/>
    </source>
</evidence>
<proteinExistence type="predicted"/>
<dbReference type="EMBL" id="QXFT01000153">
    <property type="protein sequence ID" value="KAE9352922.1"/>
    <property type="molecule type" value="Genomic_DNA"/>
</dbReference>
<evidence type="ECO:0000313" key="5">
    <source>
        <dbReference type="Proteomes" id="UP000429607"/>
    </source>
</evidence>
<evidence type="ECO:0000313" key="3">
    <source>
        <dbReference type="EMBL" id="KAE9047415.1"/>
    </source>
</evidence>